<evidence type="ECO:0000313" key="2">
    <source>
        <dbReference type="EMBL" id="WNZ43811.1"/>
    </source>
</evidence>
<dbReference type="EMBL" id="CP130144">
    <property type="protein sequence ID" value="WNZ43811.1"/>
    <property type="molecule type" value="Genomic_DNA"/>
</dbReference>
<dbReference type="EMBL" id="CP130144">
    <property type="protein sequence ID" value="WNZ43899.1"/>
    <property type="molecule type" value="Genomic_DNA"/>
</dbReference>
<dbReference type="NCBIfam" id="NF033540">
    <property type="entry name" value="transpos_IS701"/>
    <property type="match status" value="1"/>
</dbReference>
<evidence type="ECO:0000313" key="3">
    <source>
        <dbReference type="EMBL" id="WNZ43899.1"/>
    </source>
</evidence>
<dbReference type="AlphaFoldDB" id="A0AA97AU17"/>
<dbReference type="Pfam" id="PF13546">
    <property type="entry name" value="DDE_5"/>
    <property type="match status" value="1"/>
</dbReference>
<dbReference type="SUPFAM" id="SSF53098">
    <property type="entry name" value="Ribonuclease H-like"/>
    <property type="match status" value="1"/>
</dbReference>
<accession>A0AA97AU17</accession>
<name>A0AA97AU17_LEPBY</name>
<feature type="domain" description="Transposase IS701-like DDE" evidence="1">
    <location>
        <begin position="35"/>
        <end position="250"/>
    </location>
</feature>
<gene>
    <name evidence="2" type="ORF">Q2T42_18390</name>
    <name evidence="3" type="ORF">Q2T42_18860</name>
</gene>
<proteinExistence type="predicted"/>
<evidence type="ECO:0000259" key="1">
    <source>
        <dbReference type="Pfam" id="PF13546"/>
    </source>
</evidence>
<reference evidence="2" key="1">
    <citation type="journal article" date="2023" name="Plants (Basel)">
        <title>Genomic Analysis of Leptolyngbya boryana CZ1 Reveals Efficient Carbon Fixation Modules.</title>
        <authorList>
            <person name="Bai X."/>
            <person name="Wang H."/>
            <person name="Cheng W."/>
            <person name="Wang J."/>
            <person name="Ma M."/>
            <person name="Hu H."/>
            <person name="Song Z."/>
            <person name="Ma H."/>
            <person name="Fan Y."/>
            <person name="Du C."/>
            <person name="Xu J."/>
        </authorList>
    </citation>
    <scope>NUCLEOTIDE SEQUENCE</scope>
    <source>
        <strain evidence="2">CZ1</strain>
    </source>
</reference>
<dbReference type="PANTHER" id="PTHR33627:SF1">
    <property type="entry name" value="TRANSPOSASE"/>
    <property type="match status" value="1"/>
</dbReference>
<dbReference type="InterPro" id="IPR039365">
    <property type="entry name" value="IS701-like"/>
</dbReference>
<organism evidence="2">
    <name type="scientific">Leptolyngbya boryana CZ1</name>
    <dbReference type="NCBI Taxonomy" id="3060204"/>
    <lineage>
        <taxon>Bacteria</taxon>
        <taxon>Bacillati</taxon>
        <taxon>Cyanobacteriota</taxon>
        <taxon>Cyanophyceae</taxon>
        <taxon>Leptolyngbyales</taxon>
        <taxon>Leptolyngbyaceae</taxon>
        <taxon>Leptolyngbya group</taxon>
        <taxon>Leptolyngbya</taxon>
    </lineage>
</organism>
<dbReference type="PANTHER" id="PTHR33627">
    <property type="entry name" value="TRANSPOSASE"/>
    <property type="match status" value="1"/>
</dbReference>
<reference evidence="2" key="2">
    <citation type="submission" date="2023-07" db="EMBL/GenBank/DDBJ databases">
        <authorList>
            <person name="Bai X.-H."/>
            <person name="Wang H.-H."/>
            <person name="Wang J."/>
            <person name="Ma M.-Y."/>
            <person name="Hu H.-H."/>
            <person name="Song Z.-L."/>
            <person name="Ma H.-G."/>
            <person name="Fan Y."/>
            <person name="Du C.-Y."/>
            <person name="Xu J.-C."/>
        </authorList>
    </citation>
    <scope>NUCLEOTIDE SEQUENCE</scope>
    <source>
        <strain evidence="2">CZ1</strain>
    </source>
</reference>
<dbReference type="InterPro" id="IPR038721">
    <property type="entry name" value="IS701-like_DDE_dom"/>
</dbReference>
<dbReference type="InterPro" id="IPR012337">
    <property type="entry name" value="RNaseH-like_sf"/>
</dbReference>
<protein>
    <submittedName>
        <fullName evidence="2">IS701 family transposase</fullName>
    </submittedName>
</protein>
<sequence length="415" mass="46801">MDRISIDPSQVFLSGQALETVYEWSNALKSFQQRLSPYFARCEARQAAFNYIQALLSPVERKNGWQIAEQVGNANPYRVQHLLGRAQWDAEKLCQEVRQYGVSGLSEPDDIFAVDETGFLKQGNQSVGVQVQYYGTTGHLENCQVGVFLAYITGQGHTLIDRRLYLPKSWADDSDKRGKAGVPKTVKFATKAQLAQQMLQSAWDAGLRSAWVVADEVYGNDAGFWWWLEKTGQQAYVLTVNKKQPVVIGWQPYRAEAVCQSLPPEQWQRLSCGQGSKGERESEWARVAINCGDSEEFQRWLVFRRSLEQSDETPHVSYYQVFAPKDTSLATIVKVAGKRWGIEECFKLAKSQLGLADYEVRSWVGWHRHMTLVLAAQAFLTVLRAQVEPLIQSADSSSPLFAQPGSLAVFRMLGE</sequence>